<organism evidence="4 5">
    <name type="scientific">Komagataeibacter xylinus NBRC 13693</name>
    <dbReference type="NCBI Taxonomy" id="1234668"/>
    <lineage>
        <taxon>Bacteria</taxon>
        <taxon>Pseudomonadati</taxon>
        <taxon>Pseudomonadota</taxon>
        <taxon>Alphaproteobacteria</taxon>
        <taxon>Acetobacterales</taxon>
        <taxon>Acetobacteraceae</taxon>
        <taxon>Komagataeibacter</taxon>
    </lineage>
</organism>
<dbReference type="Pfam" id="PF02639">
    <property type="entry name" value="DUF188"/>
    <property type="match status" value="1"/>
</dbReference>
<dbReference type="RefSeq" id="WP_010513406.1">
    <property type="nucleotide sequence ID" value="NZ_BANJ01000034.1"/>
</dbReference>
<accession>A0A0D6QAV2</accession>
<name>A0A0D6QAV2_KOMXY</name>
<evidence type="ECO:0000256" key="1">
    <source>
        <dbReference type="ARBA" id="ARBA00008522"/>
    </source>
</evidence>
<dbReference type="CDD" id="cd18720">
    <property type="entry name" value="PIN_YqxD-like"/>
    <property type="match status" value="1"/>
</dbReference>
<dbReference type="Proteomes" id="UP000032683">
    <property type="component" value="Unassembled WGS sequence"/>
</dbReference>
<dbReference type="InterPro" id="IPR003791">
    <property type="entry name" value="UPF0178"/>
</dbReference>
<protein>
    <recommendedName>
        <fullName evidence="2">UPF0178 protein Gxy13693_034_006</fullName>
    </recommendedName>
</protein>
<dbReference type="HAMAP" id="MF_00489">
    <property type="entry name" value="UPF0178"/>
    <property type="match status" value="1"/>
</dbReference>
<feature type="region of interest" description="Disordered" evidence="3">
    <location>
        <begin position="148"/>
        <end position="176"/>
    </location>
</feature>
<evidence type="ECO:0000256" key="3">
    <source>
        <dbReference type="SAM" id="MobiDB-lite"/>
    </source>
</evidence>
<comment type="caution">
    <text evidence="4">The sequence shown here is derived from an EMBL/GenBank/DDBJ whole genome shotgun (WGS) entry which is preliminary data.</text>
</comment>
<comment type="similarity">
    <text evidence="1 2">Belongs to the UPF0178 family.</text>
</comment>
<proteinExistence type="inferred from homology"/>
<dbReference type="PANTHER" id="PTHR35146:SF1">
    <property type="entry name" value="UPF0178 PROTEIN YAII"/>
    <property type="match status" value="1"/>
</dbReference>
<evidence type="ECO:0000256" key="2">
    <source>
        <dbReference type="HAMAP-Rule" id="MF_00489"/>
    </source>
</evidence>
<dbReference type="NCBIfam" id="NF001095">
    <property type="entry name" value="PRK00124.1"/>
    <property type="match status" value="1"/>
</dbReference>
<dbReference type="EMBL" id="BANJ01000034">
    <property type="protein sequence ID" value="GAN99936.1"/>
    <property type="molecule type" value="Genomic_DNA"/>
</dbReference>
<evidence type="ECO:0000313" key="4">
    <source>
        <dbReference type="EMBL" id="GAN99936.1"/>
    </source>
</evidence>
<sequence>MTRIFIDADACPVRDETYRVALRYGLHTYVVSNRMIAVPDTPLIERVVVTQGMDVADDWIAEHATTHDIVISADIPLAARCVANGACVLEPRGRILDQDAIGMALAMRNLMTDLRDTGAIMQGSRGFTRADRSTFLSALDTAVVRARRQAAGHNRRPPVIPPSASGNVPDQPSDKK</sequence>
<gene>
    <name evidence="4" type="ORF">Gxy13693_034_006</name>
</gene>
<dbReference type="PANTHER" id="PTHR35146">
    <property type="entry name" value="UPF0178 PROTEIN YAII"/>
    <property type="match status" value="1"/>
</dbReference>
<evidence type="ECO:0000313" key="5">
    <source>
        <dbReference type="Proteomes" id="UP000032683"/>
    </source>
</evidence>
<reference evidence="4 5" key="1">
    <citation type="submission" date="2012-11" db="EMBL/GenBank/DDBJ databases">
        <title>Whole genome sequence of Gluconacetobacter xylinus NBRC 13693.</title>
        <authorList>
            <person name="Azuma Y."/>
            <person name="Higashiura N."/>
            <person name="Hirakawa H."/>
            <person name="Matsushita K."/>
        </authorList>
    </citation>
    <scope>NUCLEOTIDE SEQUENCE [LARGE SCALE GENOMIC DNA]</scope>
    <source>
        <strain evidence="4 5">NBRC 13693</strain>
    </source>
</reference>
<dbReference type="AlphaFoldDB" id="A0A0D6QAV2"/>